<dbReference type="InterPro" id="IPR014729">
    <property type="entry name" value="Rossmann-like_a/b/a_fold"/>
</dbReference>
<dbReference type="GO" id="GO:0006139">
    <property type="term" value="P:nucleobase-containing compound metabolic process"/>
    <property type="evidence" value="ECO:0007669"/>
    <property type="project" value="UniProtKB-ARBA"/>
</dbReference>
<dbReference type="AlphaFoldDB" id="A0AAE2YQD1"/>
<evidence type="ECO:0000256" key="1">
    <source>
        <dbReference type="ARBA" id="ARBA00001932"/>
    </source>
</evidence>
<dbReference type="GO" id="GO:0006950">
    <property type="term" value="P:response to stress"/>
    <property type="evidence" value="ECO:0007669"/>
    <property type="project" value="UniProtKB-ARBA"/>
</dbReference>
<feature type="compositionally biased region" description="Basic and acidic residues" evidence="7">
    <location>
        <begin position="494"/>
        <end position="505"/>
    </location>
</feature>
<evidence type="ECO:0000256" key="4">
    <source>
        <dbReference type="ARBA" id="ARBA00022991"/>
    </source>
</evidence>
<keyword evidence="3 5" id="KW-0274">FAD</keyword>
<dbReference type="Gene3D" id="1.25.40.80">
    <property type="match status" value="1"/>
</dbReference>
<dbReference type="EMBL" id="JAAXYO010000097">
    <property type="protein sequence ID" value="MBU2788051.1"/>
    <property type="molecule type" value="Genomic_DNA"/>
</dbReference>
<comment type="similarity">
    <text evidence="6">Belongs to the DNA photolyase family.</text>
</comment>
<dbReference type="GO" id="GO:0003904">
    <property type="term" value="F:deoxyribodipyrimidine photo-lyase activity"/>
    <property type="evidence" value="ECO:0007669"/>
    <property type="project" value="TreeGrafter"/>
</dbReference>
<evidence type="ECO:0000313" key="9">
    <source>
        <dbReference type="EMBL" id="MBU2788051.1"/>
    </source>
</evidence>
<feature type="binding site" evidence="5">
    <location>
        <position position="216"/>
    </location>
    <ligand>
        <name>FAD</name>
        <dbReference type="ChEBI" id="CHEBI:57692"/>
    </ligand>
</feature>
<comment type="cofactor">
    <cofactor evidence="5">
        <name>FAD</name>
        <dbReference type="ChEBI" id="CHEBI:57692"/>
    </cofactor>
    <text evidence="5">Binds 1 FAD per subunit.</text>
</comment>
<evidence type="ECO:0000256" key="5">
    <source>
        <dbReference type="PIRSR" id="PIRSR602081-1"/>
    </source>
</evidence>
<dbReference type="GO" id="GO:0003677">
    <property type="term" value="F:DNA binding"/>
    <property type="evidence" value="ECO:0007669"/>
    <property type="project" value="TreeGrafter"/>
</dbReference>
<evidence type="ECO:0000256" key="6">
    <source>
        <dbReference type="RuleBase" id="RU004182"/>
    </source>
</evidence>
<keyword evidence="4 6" id="KW-0157">Chromophore</keyword>
<dbReference type="Gene3D" id="3.40.50.620">
    <property type="entry name" value="HUPs"/>
    <property type="match status" value="1"/>
</dbReference>
<feature type="region of interest" description="Disordered" evidence="7">
    <location>
        <begin position="475"/>
        <end position="505"/>
    </location>
</feature>
<dbReference type="Proteomes" id="UP001197378">
    <property type="component" value="Unassembled WGS sequence"/>
</dbReference>
<dbReference type="InterPro" id="IPR036155">
    <property type="entry name" value="Crypto/Photolyase_N_sf"/>
</dbReference>
<feature type="compositionally biased region" description="Basic residues" evidence="7">
    <location>
        <begin position="483"/>
        <end position="493"/>
    </location>
</feature>
<dbReference type="Pfam" id="PF03441">
    <property type="entry name" value="FAD_binding_7"/>
    <property type="match status" value="1"/>
</dbReference>
<dbReference type="PROSITE" id="PS51645">
    <property type="entry name" value="PHR_CRY_ALPHA_BETA"/>
    <property type="match status" value="1"/>
</dbReference>
<dbReference type="PROSITE" id="PS00394">
    <property type="entry name" value="DNA_PHOTOLYASES_1_1"/>
    <property type="match status" value="1"/>
</dbReference>
<dbReference type="Gene3D" id="1.10.579.10">
    <property type="entry name" value="DNA Cyclobutane Dipyrimidine Photolyase, subunit A, domain 3"/>
    <property type="match status" value="1"/>
</dbReference>
<comment type="cofactor">
    <cofactor evidence="1">
        <name>(6R)-5,10-methylene-5,6,7,8-tetrahydrofolate</name>
        <dbReference type="ChEBI" id="CHEBI:15636"/>
    </cofactor>
</comment>
<dbReference type="PANTHER" id="PTHR11455">
    <property type="entry name" value="CRYPTOCHROME"/>
    <property type="match status" value="1"/>
</dbReference>
<dbReference type="RefSeq" id="WP_215871134.1">
    <property type="nucleotide sequence ID" value="NZ_JAAXYO010000097.1"/>
</dbReference>
<keyword evidence="2 5" id="KW-0285">Flavoprotein</keyword>
<name>A0AAE2YQD1_9PROT</name>
<proteinExistence type="inferred from homology"/>
<dbReference type="InterPro" id="IPR002081">
    <property type="entry name" value="Cryptochrome/DNA_photolyase_1"/>
</dbReference>
<evidence type="ECO:0000259" key="8">
    <source>
        <dbReference type="PROSITE" id="PS51645"/>
    </source>
</evidence>
<organism evidence="9 10">
    <name type="scientific">Igneacidithiobacillus copahuensis</name>
    <dbReference type="NCBI Taxonomy" id="2724909"/>
    <lineage>
        <taxon>Bacteria</taxon>
        <taxon>Pseudomonadati</taxon>
        <taxon>Pseudomonadota</taxon>
        <taxon>Acidithiobacillia</taxon>
        <taxon>Acidithiobacillales</taxon>
        <taxon>Acidithiobacillaceae</taxon>
        <taxon>Igneacidithiobacillus</taxon>
    </lineage>
</organism>
<accession>A0AAE2YQD1</accession>
<evidence type="ECO:0000256" key="7">
    <source>
        <dbReference type="SAM" id="MobiDB-lite"/>
    </source>
</evidence>
<dbReference type="GO" id="GO:0009416">
    <property type="term" value="P:response to light stimulus"/>
    <property type="evidence" value="ECO:0007669"/>
    <property type="project" value="TreeGrafter"/>
</dbReference>
<protein>
    <submittedName>
        <fullName evidence="9">Deoxyribodipyrimidine photolyase</fullName>
    </submittedName>
</protein>
<dbReference type="PANTHER" id="PTHR11455:SF9">
    <property type="entry name" value="CRYPTOCHROME CIRCADIAN CLOCK 5 ISOFORM X1"/>
    <property type="match status" value="1"/>
</dbReference>
<reference evidence="9" key="1">
    <citation type="journal article" date="2021" name="ISME J.">
        <title>Genomic evolution of the class Acidithiobacillia: deep-branching Proteobacteria living in extreme acidic conditions.</title>
        <authorList>
            <person name="Moya-Beltran A."/>
            <person name="Beard S."/>
            <person name="Rojas-Villalobos C."/>
            <person name="Issotta F."/>
            <person name="Gallardo Y."/>
            <person name="Ulloa R."/>
            <person name="Giaveno A."/>
            <person name="Degli Esposti M."/>
            <person name="Johnson D.B."/>
            <person name="Quatrini R."/>
        </authorList>
    </citation>
    <scope>NUCLEOTIDE SEQUENCE</scope>
    <source>
        <strain evidence="9">VAN18-1</strain>
    </source>
</reference>
<dbReference type="SUPFAM" id="SSF48173">
    <property type="entry name" value="Cryptochrome/photolyase FAD-binding domain"/>
    <property type="match status" value="1"/>
</dbReference>
<gene>
    <name evidence="9" type="ORF">HFQ13_07520</name>
</gene>
<dbReference type="PRINTS" id="PR00147">
    <property type="entry name" value="DNAPHOTLYASE"/>
</dbReference>
<dbReference type="InterPro" id="IPR006050">
    <property type="entry name" value="DNA_photolyase_N"/>
</dbReference>
<dbReference type="GO" id="GO:0071949">
    <property type="term" value="F:FAD binding"/>
    <property type="evidence" value="ECO:0007669"/>
    <property type="project" value="TreeGrafter"/>
</dbReference>
<dbReference type="SUPFAM" id="SSF52425">
    <property type="entry name" value="Cryptochrome/photolyase, N-terminal domain"/>
    <property type="match status" value="1"/>
</dbReference>
<evidence type="ECO:0000256" key="3">
    <source>
        <dbReference type="ARBA" id="ARBA00022827"/>
    </source>
</evidence>
<dbReference type="InterPro" id="IPR036134">
    <property type="entry name" value="Crypto/Photolyase_FAD-like_sf"/>
</dbReference>
<evidence type="ECO:0000256" key="2">
    <source>
        <dbReference type="ARBA" id="ARBA00022630"/>
    </source>
</evidence>
<keyword evidence="10" id="KW-1185">Reference proteome</keyword>
<dbReference type="InterPro" id="IPR005101">
    <property type="entry name" value="Cryptochr/Photolyase_FAD-bd"/>
</dbReference>
<comment type="caution">
    <text evidence="9">The sequence shown here is derived from an EMBL/GenBank/DDBJ whole genome shotgun (WGS) entry which is preliminary data.</text>
</comment>
<dbReference type="Pfam" id="PF00875">
    <property type="entry name" value="DNA_photolyase"/>
    <property type="match status" value="1"/>
</dbReference>
<feature type="domain" description="Photolyase/cryptochrome alpha/beta" evidence="8">
    <location>
        <begin position="3"/>
        <end position="132"/>
    </location>
</feature>
<evidence type="ECO:0000313" key="10">
    <source>
        <dbReference type="Proteomes" id="UP001197378"/>
    </source>
</evidence>
<sequence length="505" mass="58449">MSAPNIVWFKRDLRVRDHEPLQRAAAMGSVLPLYVIEVELWRQKDMSARHWQWLRARLQTLDQELRERGAALTILRGDIIEIFHKLHAELGIKAVYGHEEIGNSWTYARDRRVAAWLRQRGIPWEQSSQDGVQRGLKDRDRWQAQRDRFMRLQIAEAPATLCGIQPPLGSIPTTQLPSAEDLDLDEPLLEQHIPVATPAAAHAQLQQFIREKQQHYLAGMSSPRTAFRTCSRLSPYLALGIYSTRQSVQELAAAQRLRSSRGLSALQARLAWRGHFMQKFEDEPRIEHENLQRALDGLRESEFDRTRFDAWSCGETGFPLVDACMRSLQATGWLNFRMRAMLVSFSSYALWLHWREPALHLARLFLDYEPGIHYPQVQMQAGTTGINALRIYNVTKQAQELDPEGTFLRQWLPELAALPAPWIQQPWLLPRETARRYNVELDRDYPSPIVSLAVATRQARTRIYAARRASAAREEAEQILQRHGSRKRNRLPRSKPEETKQLSLF</sequence>
<dbReference type="InterPro" id="IPR018394">
    <property type="entry name" value="DNA_photolyase_1_CS_C"/>
</dbReference>